<dbReference type="EMBL" id="CAKLBC010000659">
    <property type="protein sequence ID" value="CAH0487448.1"/>
    <property type="molecule type" value="Genomic_DNA"/>
</dbReference>
<dbReference type="EMBL" id="CANTFK010000765">
    <property type="protein sequence ID" value="CAI5725262.1"/>
    <property type="molecule type" value="Genomic_DNA"/>
</dbReference>
<proteinExistence type="predicted"/>
<reference evidence="2" key="2">
    <citation type="submission" date="2022-12" db="EMBL/GenBank/DDBJ databases">
        <authorList>
            <person name="Webb A."/>
        </authorList>
    </citation>
    <scope>NUCLEOTIDE SEQUENCE</scope>
    <source>
        <strain evidence="2">Pf2</strain>
    </source>
</reference>
<evidence type="ECO:0000313" key="1">
    <source>
        <dbReference type="EMBL" id="CAH0487448.1"/>
    </source>
</evidence>
<name>A0AAV0TT70_9STRA</name>
<dbReference type="Proteomes" id="UP001157938">
    <property type="component" value="Unassembled WGS sequence"/>
</dbReference>
<reference evidence="1 3" key="1">
    <citation type="submission" date="2021-11" db="EMBL/GenBank/DDBJ databases">
        <authorList>
            <person name="Islam A."/>
            <person name="Islam S."/>
            <person name="Flora M.S."/>
            <person name="Rahman M."/>
            <person name="Ziaur R.M."/>
            <person name="Epstein J.H."/>
            <person name="Hassan M."/>
            <person name="Klassen M."/>
            <person name="Woodard K."/>
            <person name="Webb A."/>
            <person name="Webby R.J."/>
            <person name="El Zowalaty M.E."/>
        </authorList>
    </citation>
    <scope>NUCLEOTIDE SEQUENCE [LARGE SCALE GENOMIC DNA]</scope>
    <source>
        <strain evidence="1">Pf1</strain>
    </source>
</reference>
<dbReference type="Proteomes" id="UP001159659">
    <property type="component" value="Unassembled WGS sequence"/>
</dbReference>
<gene>
    <name evidence="1" type="ORF">PFR001_LOCUS2995</name>
    <name evidence="2" type="ORF">PFR002_LOCUS5075</name>
</gene>
<dbReference type="AlphaFoldDB" id="A0AAV0TT70"/>
<accession>A0AAV0TT70</accession>
<organism evidence="2 4">
    <name type="scientific">Peronospora farinosa</name>
    <dbReference type="NCBI Taxonomy" id="134698"/>
    <lineage>
        <taxon>Eukaryota</taxon>
        <taxon>Sar</taxon>
        <taxon>Stramenopiles</taxon>
        <taxon>Oomycota</taxon>
        <taxon>Peronosporomycetes</taxon>
        <taxon>Peronosporales</taxon>
        <taxon>Peronosporaceae</taxon>
        <taxon>Peronospora</taxon>
    </lineage>
</organism>
<protein>
    <submittedName>
        <fullName evidence="2">Uncharacterized protein</fullName>
    </submittedName>
</protein>
<evidence type="ECO:0000313" key="2">
    <source>
        <dbReference type="EMBL" id="CAI5725262.1"/>
    </source>
</evidence>
<comment type="caution">
    <text evidence="2">The sequence shown here is derived from an EMBL/GenBank/DDBJ whole genome shotgun (WGS) entry which is preliminary data.</text>
</comment>
<evidence type="ECO:0000313" key="3">
    <source>
        <dbReference type="Proteomes" id="UP001157938"/>
    </source>
</evidence>
<sequence length="171" mass="19028">MCDVLPLQPAGAFLRQAQKLQPSVLADPIAIVGSCTDIDVALRLRPECDGDDAMTHDSVAYQMGQSQLDEHVDFLTAIRRGLDELVADASDDESDDESDEEGEYYQASKENMYYSPEQKYSCGFLQDDALDLSDTSTSSSSLFTAWAQQEFDDDDDDNDDDTNELIFQLEL</sequence>
<keyword evidence="3" id="KW-1185">Reference proteome</keyword>
<evidence type="ECO:0000313" key="4">
    <source>
        <dbReference type="Proteomes" id="UP001159659"/>
    </source>
</evidence>